<evidence type="ECO:0000313" key="2">
    <source>
        <dbReference type="EMBL" id="TFC76669.1"/>
    </source>
</evidence>
<feature type="coiled-coil region" evidence="1">
    <location>
        <begin position="330"/>
        <end position="368"/>
    </location>
</feature>
<dbReference type="InterPro" id="IPR029044">
    <property type="entry name" value="Nucleotide-diphossugar_trans"/>
</dbReference>
<dbReference type="Gene3D" id="3.90.550.10">
    <property type="entry name" value="Spore Coat Polysaccharide Biosynthesis Protein SpsA, Chain A"/>
    <property type="match status" value="1"/>
</dbReference>
<keyword evidence="2" id="KW-0808">Transferase</keyword>
<dbReference type="Proteomes" id="UP000298433">
    <property type="component" value="Unassembled WGS sequence"/>
</dbReference>
<proteinExistence type="predicted"/>
<name>A0A4V3IHH8_9MICO</name>
<evidence type="ECO:0000313" key="3">
    <source>
        <dbReference type="Proteomes" id="UP000298433"/>
    </source>
</evidence>
<protein>
    <submittedName>
        <fullName evidence="2">Glycosyltransferase family 2 protein</fullName>
    </submittedName>
</protein>
<dbReference type="Pfam" id="PF13704">
    <property type="entry name" value="Glyco_tranf_2_4"/>
    <property type="match status" value="1"/>
</dbReference>
<dbReference type="RefSeq" id="WP_134371195.1">
    <property type="nucleotide sequence ID" value="NZ_SOGN01000065.1"/>
</dbReference>
<accession>A0A4V3IHH8</accession>
<reference evidence="2 3" key="1">
    <citation type="submission" date="2019-03" db="EMBL/GenBank/DDBJ databases">
        <title>Genomics of glacier-inhabiting Cryobacterium strains.</title>
        <authorList>
            <person name="Liu Q."/>
            <person name="Xin Y.-H."/>
        </authorList>
    </citation>
    <scope>NUCLEOTIDE SEQUENCE [LARGE SCALE GENOMIC DNA]</scope>
    <source>
        <strain evidence="2 3">TMT2-48-2</strain>
    </source>
</reference>
<dbReference type="GO" id="GO:0016740">
    <property type="term" value="F:transferase activity"/>
    <property type="evidence" value="ECO:0007669"/>
    <property type="project" value="UniProtKB-KW"/>
</dbReference>
<dbReference type="OrthoDB" id="565316at2"/>
<keyword evidence="3" id="KW-1185">Reference proteome</keyword>
<dbReference type="EMBL" id="SOGN01000065">
    <property type="protein sequence ID" value="TFC76669.1"/>
    <property type="molecule type" value="Genomic_DNA"/>
</dbReference>
<keyword evidence="1" id="KW-0175">Coiled coil</keyword>
<sequence length="385" mass="43339">MTLMVRDEADVIGPMLSHHLDQGIDKIIVTDNGSIDGTLEILRGFSDRGLIDLREDPVHRKQQHSVVTTMARDAFLLYEADWVLNADADEFWMPVDRALTLRQALELHPKSLRSFVVPVVDMIGPPAASGSGLQRLIYRDLRTNDSLNKIGLHSHSTPDTVHIGVPDIEIAQGNHFVSLEGRGVEPPNALIEVLHFPWRSWDQFERKVRSAGLGYESNPDLNPSPNHHGMQEYRRYKLGSLQSFYILRHPTAEEFAVGLGDGTFVAEETVARTQESPVPDVALDPDLLAAARLLGPVIAATETECKRMLTVEQEETRSFATSYHETAVHARTLEEKQTALEETLRALKGQYRAHVARLEAELAAYRQRRAVRWIDGIRARRRSTR</sequence>
<evidence type="ECO:0000256" key="1">
    <source>
        <dbReference type="SAM" id="Coils"/>
    </source>
</evidence>
<dbReference type="AlphaFoldDB" id="A0A4V3IHH8"/>
<gene>
    <name evidence="2" type="ORF">E3T23_14220</name>
</gene>
<organism evidence="2 3">
    <name type="scientific">Cryobacterium cheniae</name>
    <dbReference type="NCBI Taxonomy" id="1259262"/>
    <lineage>
        <taxon>Bacteria</taxon>
        <taxon>Bacillati</taxon>
        <taxon>Actinomycetota</taxon>
        <taxon>Actinomycetes</taxon>
        <taxon>Micrococcales</taxon>
        <taxon>Microbacteriaceae</taxon>
        <taxon>Cryobacterium</taxon>
    </lineage>
</organism>
<comment type="caution">
    <text evidence="2">The sequence shown here is derived from an EMBL/GenBank/DDBJ whole genome shotgun (WGS) entry which is preliminary data.</text>
</comment>
<dbReference type="SUPFAM" id="SSF53448">
    <property type="entry name" value="Nucleotide-diphospho-sugar transferases"/>
    <property type="match status" value="1"/>
</dbReference>